<evidence type="ECO:0000313" key="2">
    <source>
        <dbReference type="Proteomes" id="UP000272942"/>
    </source>
</evidence>
<reference evidence="1 2" key="2">
    <citation type="submission" date="2018-11" db="EMBL/GenBank/DDBJ databases">
        <authorList>
            <consortium name="Pathogen Informatics"/>
        </authorList>
    </citation>
    <scope>NUCLEOTIDE SEQUENCE [LARGE SCALE GENOMIC DNA]</scope>
    <source>
        <strain evidence="1 2">Egypt</strain>
    </source>
</reference>
<dbReference type="WBParaSite" id="ECPE_0001333801-mRNA-1">
    <property type="protein sequence ID" value="ECPE_0001333801-mRNA-1"/>
    <property type="gene ID" value="ECPE_0001333801"/>
</dbReference>
<sequence>MNTFSASVPIDSVTTPIPFAFTTGNVGTSPIISSAATTANINNMTTALPAVSGVVIGTASTLAVPHNDFGAARIEIE</sequence>
<evidence type="ECO:0000313" key="1">
    <source>
        <dbReference type="EMBL" id="VDP90571.1"/>
    </source>
</evidence>
<organism evidence="3">
    <name type="scientific">Echinostoma caproni</name>
    <dbReference type="NCBI Taxonomy" id="27848"/>
    <lineage>
        <taxon>Eukaryota</taxon>
        <taxon>Metazoa</taxon>
        <taxon>Spiralia</taxon>
        <taxon>Lophotrochozoa</taxon>
        <taxon>Platyhelminthes</taxon>
        <taxon>Trematoda</taxon>
        <taxon>Digenea</taxon>
        <taxon>Plagiorchiida</taxon>
        <taxon>Echinostomata</taxon>
        <taxon>Echinostomatoidea</taxon>
        <taxon>Echinostomatidae</taxon>
        <taxon>Echinostoma</taxon>
    </lineage>
</organism>
<gene>
    <name evidence="1" type="ORF">ECPE_LOCUS13299</name>
</gene>
<evidence type="ECO:0000313" key="3">
    <source>
        <dbReference type="WBParaSite" id="ECPE_0001333801-mRNA-1"/>
    </source>
</evidence>
<protein>
    <submittedName>
        <fullName evidence="3">Exosporium leader peptide</fullName>
    </submittedName>
</protein>
<reference evidence="3" key="1">
    <citation type="submission" date="2016-06" db="UniProtKB">
        <authorList>
            <consortium name="WormBaseParasite"/>
        </authorList>
    </citation>
    <scope>IDENTIFICATION</scope>
</reference>
<name>A0A183B264_9TREM</name>
<dbReference type="EMBL" id="UZAN01054765">
    <property type="protein sequence ID" value="VDP90571.1"/>
    <property type="molecule type" value="Genomic_DNA"/>
</dbReference>
<keyword evidence="2" id="KW-1185">Reference proteome</keyword>
<accession>A0A183B264</accession>
<dbReference type="Proteomes" id="UP000272942">
    <property type="component" value="Unassembled WGS sequence"/>
</dbReference>
<proteinExistence type="predicted"/>
<dbReference type="AlphaFoldDB" id="A0A183B264"/>